<dbReference type="GO" id="GO:0004888">
    <property type="term" value="F:transmembrane signaling receptor activity"/>
    <property type="evidence" value="ECO:0007669"/>
    <property type="project" value="InterPro"/>
</dbReference>
<evidence type="ECO:0000256" key="2">
    <source>
        <dbReference type="ARBA" id="ARBA00022500"/>
    </source>
</evidence>
<evidence type="ECO:0000259" key="8">
    <source>
        <dbReference type="PROSITE" id="PS50885"/>
    </source>
</evidence>
<evidence type="ECO:0000256" key="1">
    <source>
        <dbReference type="ARBA" id="ARBA00004370"/>
    </source>
</evidence>
<sequence length="678" mass="72085">MKLTNMAHLLQVERGQSAGFLASGGSNFRDDLIKTRLQVDSAISETAKSVQTQLNALENMRRDIDALKTVAPKMGAYYTNIIAALLDEAGNRMLGQENPRIVRFASGLVALSAAKEAAGLQRAAGAAGFSSGQFDLPAYRNFSEKGAAEQRMLHVAQLALSQHLPDLDIQKFLRESPLQGLRQAVLAAGPGGNAPDLTSLEWFNLSTKWISHLYEIEGSIATKMTDIASAEARSALFTFALTGLIVLLAIAACSGLGIRLIRIFDTQFGALQQDLDRLSRKDFDFTPAFLDTQNEIGLLNQAMEKTRAELQSADASLAATEADRTTVIKSLDQGLSRLADRDLDCAIEDSFPVEYEDLRKSFNTTVTTLSDTLQQVIETSGSIFGSSSEISQASDELSRRTESQAATLEQTAAALDELTASVKSAAKGARSVETIMEDAQQEAKDSGIVVQSAVSAMTEIEQSSSQISQIIKVIDDIAFQTNLLALNAGVEAARAGESGRGFAVVASEVRALAQRSSDAAEEIKALIDNSAKQVAQGVALVGETGAALDSIAGRIGHISKLVTDIAVGAGEQSVGLAEINTGVVELDQVTQENAAMVEQSTAAGHLLKSDASKLSETVAQFKISASRSSAPLRSVPSTPAPNDSPAPVDTNWQTDEIAAAPTRRSMTDNTARDLWQDF</sequence>
<proteinExistence type="inferred from homology"/>
<organism evidence="9 10">
    <name type="scientific">Parasedimentitalea psychrophila</name>
    <dbReference type="NCBI Taxonomy" id="2997337"/>
    <lineage>
        <taxon>Bacteria</taxon>
        <taxon>Pseudomonadati</taxon>
        <taxon>Pseudomonadota</taxon>
        <taxon>Alphaproteobacteria</taxon>
        <taxon>Rhodobacterales</taxon>
        <taxon>Paracoccaceae</taxon>
        <taxon>Parasedimentitalea</taxon>
    </lineage>
</organism>
<keyword evidence="6" id="KW-0472">Membrane</keyword>
<protein>
    <submittedName>
        <fullName evidence="9">Methyl-accepting chemotaxis protein</fullName>
    </submittedName>
</protein>
<dbReference type="GO" id="GO:0007165">
    <property type="term" value="P:signal transduction"/>
    <property type="evidence" value="ECO:0007669"/>
    <property type="project" value="UniProtKB-KW"/>
</dbReference>
<keyword evidence="10" id="KW-1185">Reference proteome</keyword>
<evidence type="ECO:0000256" key="6">
    <source>
        <dbReference type="SAM" id="Phobius"/>
    </source>
</evidence>
<dbReference type="InterPro" id="IPR004089">
    <property type="entry name" value="MCPsignal_dom"/>
</dbReference>
<comment type="similarity">
    <text evidence="3">Belongs to the methyl-accepting chemotaxis (MCP) protein family.</text>
</comment>
<dbReference type="Pfam" id="PF08376">
    <property type="entry name" value="NIT"/>
    <property type="match status" value="1"/>
</dbReference>
<dbReference type="InterPro" id="IPR003660">
    <property type="entry name" value="HAMP_dom"/>
</dbReference>
<dbReference type="KEGG" id="ppso:QPJ95_22210"/>
<dbReference type="PROSITE" id="PS50885">
    <property type="entry name" value="HAMP"/>
    <property type="match status" value="1"/>
</dbReference>
<dbReference type="InterPro" id="IPR013587">
    <property type="entry name" value="Nitrate/nitrite_sensing"/>
</dbReference>
<evidence type="ECO:0000313" key="10">
    <source>
        <dbReference type="Proteomes" id="UP001238334"/>
    </source>
</evidence>
<dbReference type="Gene3D" id="1.10.287.950">
    <property type="entry name" value="Methyl-accepting chemotaxis protein"/>
    <property type="match status" value="1"/>
</dbReference>
<dbReference type="FunFam" id="1.10.287.950:FF:000001">
    <property type="entry name" value="Methyl-accepting chemotaxis sensory transducer"/>
    <property type="match status" value="1"/>
</dbReference>
<dbReference type="AlphaFoldDB" id="A0A9Y2P4C3"/>
<keyword evidence="4" id="KW-0807">Transducer</keyword>
<dbReference type="PANTHER" id="PTHR43531">
    <property type="entry name" value="PROTEIN ICFG"/>
    <property type="match status" value="1"/>
</dbReference>
<dbReference type="PROSITE" id="PS50111">
    <property type="entry name" value="CHEMOTAXIS_TRANSDUC_2"/>
    <property type="match status" value="1"/>
</dbReference>
<gene>
    <name evidence="9" type="ORF">QPJ95_22210</name>
</gene>
<evidence type="ECO:0000256" key="5">
    <source>
        <dbReference type="SAM" id="MobiDB-lite"/>
    </source>
</evidence>
<feature type="region of interest" description="Disordered" evidence="5">
    <location>
        <begin position="629"/>
        <end position="678"/>
    </location>
</feature>
<feature type="domain" description="Methyl-accepting transducer" evidence="7">
    <location>
        <begin position="379"/>
        <end position="608"/>
    </location>
</feature>
<reference evidence="9 10" key="1">
    <citation type="submission" date="2023-06" db="EMBL/GenBank/DDBJ databases">
        <title>Parasedimentitalea psychrophila sp. nov., a psychrophilic bacterium isolated from deep-sea sediment.</title>
        <authorList>
            <person name="Li A."/>
        </authorList>
    </citation>
    <scope>NUCLEOTIDE SEQUENCE [LARGE SCALE GENOMIC DNA]</scope>
    <source>
        <strain evidence="9 10">QS115</strain>
    </source>
</reference>
<dbReference type="SMART" id="SM00304">
    <property type="entry name" value="HAMP"/>
    <property type="match status" value="2"/>
</dbReference>
<dbReference type="InterPro" id="IPR004090">
    <property type="entry name" value="Chemotax_Me-accpt_rcpt"/>
</dbReference>
<comment type="subcellular location">
    <subcellularLocation>
        <location evidence="1">Membrane</location>
    </subcellularLocation>
</comment>
<dbReference type="SMART" id="SM00283">
    <property type="entry name" value="MA"/>
    <property type="match status" value="1"/>
</dbReference>
<dbReference type="Proteomes" id="UP001238334">
    <property type="component" value="Chromosome"/>
</dbReference>
<keyword evidence="2" id="KW-0145">Chemotaxis</keyword>
<dbReference type="GO" id="GO:0016020">
    <property type="term" value="C:membrane"/>
    <property type="evidence" value="ECO:0007669"/>
    <property type="project" value="UniProtKB-SubCell"/>
</dbReference>
<keyword evidence="6" id="KW-0812">Transmembrane</keyword>
<evidence type="ECO:0000256" key="3">
    <source>
        <dbReference type="ARBA" id="ARBA00029447"/>
    </source>
</evidence>
<dbReference type="PRINTS" id="PR00260">
    <property type="entry name" value="CHEMTRNSDUCR"/>
</dbReference>
<evidence type="ECO:0000313" key="9">
    <source>
        <dbReference type="EMBL" id="WIY25169.1"/>
    </source>
</evidence>
<feature type="domain" description="HAMP" evidence="8">
    <location>
        <begin position="322"/>
        <end position="374"/>
    </location>
</feature>
<dbReference type="PANTHER" id="PTHR43531:SF11">
    <property type="entry name" value="METHYL-ACCEPTING CHEMOTAXIS PROTEIN 3"/>
    <property type="match status" value="1"/>
</dbReference>
<dbReference type="Gene3D" id="6.10.340.10">
    <property type="match status" value="1"/>
</dbReference>
<dbReference type="InterPro" id="IPR051310">
    <property type="entry name" value="MCP_chemotaxis"/>
</dbReference>
<evidence type="ECO:0000256" key="4">
    <source>
        <dbReference type="PROSITE-ProRule" id="PRU00284"/>
    </source>
</evidence>
<dbReference type="EMBL" id="CP127247">
    <property type="protein sequence ID" value="WIY25169.1"/>
    <property type="molecule type" value="Genomic_DNA"/>
</dbReference>
<dbReference type="Pfam" id="PF00015">
    <property type="entry name" value="MCPsignal"/>
    <property type="match status" value="1"/>
</dbReference>
<dbReference type="GO" id="GO:0006935">
    <property type="term" value="P:chemotaxis"/>
    <property type="evidence" value="ECO:0007669"/>
    <property type="project" value="UniProtKB-KW"/>
</dbReference>
<evidence type="ECO:0000259" key="7">
    <source>
        <dbReference type="PROSITE" id="PS50111"/>
    </source>
</evidence>
<feature type="transmembrane region" description="Helical" evidence="6">
    <location>
        <begin position="235"/>
        <end position="258"/>
    </location>
</feature>
<keyword evidence="6" id="KW-1133">Transmembrane helix</keyword>
<dbReference type="SUPFAM" id="SSF58104">
    <property type="entry name" value="Methyl-accepting chemotaxis protein (MCP) signaling domain"/>
    <property type="match status" value="1"/>
</dbReference>
<accession>A0A9Y2P4C3</accession>
<name>A0A9Y2P4C3_9RHOB</name>
<dbReference type="CDD" id="cd11386">
    <property type="entry name" value="MCP_signal"/>
    <property type="match status" value="1"/>
</dbReference>